<evidence type="ECO:0000313" key="2">
    <source>
        <dbReference type="Proteomes" id="UP000523007"/>
    </source>
</evidence>
<accession>A0A7W7RH11</accession>
<protein>
    <submittedName>
        <fullName evidence="1">Uncharacterized protein</fullName>
    </submittedName>
</protein>
<evidence type="ECO:0000313" key="1">
    <source>
        <dbReference type="EMBL" id="MBB4931745.1"/>
    </source>
</evidence>
<comment type="caution">
    <text evidence="1">The sequence shown here is derived from an EMBL/GenBank/DDBJ whole genome shotgun (WGS) entry which is preliminary data.</text>
</comment>
<reference evidence="1 2" key="1">
    <citation type="submission" date="2020-08" db="EMBL/GenBank/DDBJ databases">
        <title>Sequencing the genomes of 1000 actinobacteria strains.</title>
        <authorList>
            <person name="Klenk H.-P."/>
        </authorList>
    </citation>
    <scope>NUCLEOTIDE SEQUENCE [LARGE SCALE GENOMIC DNA]</scope>
    <source>
        <strain evidence="1 2">DSM 102030</strain>
    </source>
</reference>
<dbReference type="Proteomes" id="UP000523007">
    <property type="component" value="Unassembled WGS sequence"/>
</dbReference>
<dbReference type="AlphaFoldDB" id="A0A7W7RH11"/>
<keyword evidence="2" id="KW-1185">Reference proteome</keyword>
<organism evidence="1 2">
    <name type="scientific">Lipingzhangella halophila</name>
    <dbReference type="NCBI Taxonomy" id="1783352"/>
    <lineage>
        <taxon>Bacteria</taxon>
        <taxon>Bacillati</taxon>
        <taxon>Actinomycetota</taxon>
        <taxon>Actinomycetes</taxon>
        <taxon>Streptosporangiales</taxon>
        <taxon>Nocardiopsidaceae</taxon>
        <taxon>Lipingzhangella</taxon>
    </lineage>
</organism>
<sequence>MEVPGVSVPYAPESELRATLVLAEKPFQELHGWISAGNPLPESWRMVRLAKPLSNGFPSDDQPGV</sequence>
<proteinExistence type="predicted"/>
<dbReference type="EMBL" id="JACHJT010000001">
    <property type="protein sequence ID" value="MBB4931745.1"/>
    <property type="molecule type" value="Genomic_DNA"/>
</dbReference>
<dbReference type="RefSeq" id="WP_184578389.1">
    <property type="nucleotide sequence ID" value="NZ_JACHJT010000001.1"/>
</dbReference>
<name>A0A7W7RH11_9ACTN</name>
<gene>
    <name evidence="1" type="ORF">F4561_002565</name>
</gene>